<evidence type="ECO:0000259" key="5">
    <source>
        <dbReference type="PROSITE" id="PS50931"/>
    </source>
</evidence>
<dbReference type="Gene3D" id="1.10.10.10">
    <property type="entry name" value="Winged helix-like DNA-binding domain superfamily/Winged helix DNA-binding domain"/>
    <property type="match status" value="1"/>
</dbReference>
<dbReference type="InterPro" id="IPR005119">
    <property type="entry name" value="LysR_subst-bd"/>
</dbReference>
<dbReference type="AlphaFoldDB" id="A0A437QG22"/>
<comment type="caution">
    <text evidence="6">The sequence shown here is derived from an EMBL/GenBank/DDBJ whole genome shotgun (WGS) entry which is preliminary data.</text>
</comment>
<dbReference type="Proteomes" id="UP000283077">
    <property type="component" value="Unassembled WGS sequence"/>
</dbReference>
<gene>
    <name evidence="6" type="ORF">EOE67_16685</name>
</gene>
<dbReference type="GO" id="GO:0003700">
    <property type="term" value="F:DNA-binding transcription factor activity"/>
    <property type="evidence" value="ECO:0007669"/>
    <property type="project" value="InterPro"/>
</dbReference>
<dbReference type="PANTHER" id="PTHR30537:SF72">
    <property type="entry name" value="LYSR FAMILY TRANSCRIPTIONAL REGULATOR"/>
    <property type="match status" value="1"/>
</dbReference>
<dbReference type="PANTHER" id="PTHR30537">
    <property type="entry name" value="HTH-TYPE TRANSCRIPTIONAL REGULATOR"/>
    <property type="match status" value="1"/>
</dbReference>
<keyword evidence="3" id="KW-0238">DNA-binding</keyword>
<dbReference type="SUPFAM" id="SSF46785">
    <property type="entry name" value="Winged helix' DNA-binding domain"/>
    <property type="match status" value="1"/>
</dbReference>
<dbReference type="Pfam" id="PF03466">
    <property type="entry name" value="LysR_substrate"/>
    <property type="match status" value="1"/>
</dbReference>
<reference evidence="6 7" key="1">
    <citation type="submission" date="2019-01" db="EMBL/GenBank/DDBJ databases">
        <authorList>
            <person name="Chen W.-M."/>
        </authorList>
    </citation>
    <scope>NUCLEOTIDE SEQUENCE [LARGE SCALE GENOMIC DNA]</scope>
    <source>
        <strain evidence="6 7">KYPC3</strain>
    </source>
</reference>
<keyword evidence="7" id="KW-1185">Reference proteome</keyword>
<proteinExistence type="inferred from homology"/>
<dbReference type="GO" id="GO:0006351">
    <property type="term" value="P:DNA-templated transcription"/>
    <property type="evidence" value="ECO:0007669"/>
    <property type="project" value="TreeGrafter"/>
</dbReference>
<dbReference type="SUPFAM" id="SSF53850">
    <property type="entry name" value="Periplasmic binding protein-like II"/>
    <property type="match status" value="1"/>
</dbReference>
<comment type="similarity">
    <text evidence="1">Belongs to the LysR transcriptional regulatory family.</text>
</comment>
<evidence type="ECO:0000256" key="1">
    <source>
        <dbReference type="ARBA" id="ARBA00009437"/>
    </source>
</evidence>
<feature type="domain" description="HTH lysR-type" evidence="5">
    <location>
        <begin position="3"/>
        <end position="60"/>
    </location>
</feature>
<dbReference type="FunFam" id="1.10.10.10:FF:000001">
    <property type="entry name" value="LysR family transcriptional regulator"/>
    <property type="match status" value="1"/>
</dbReference>
<accession>A0A437QG22</accession>
<evidence type="ECO:0000313" key="7">
    <source>
        <dbReference type="Proteomes" id="UP000283077"/>
    </source>
</evidence>
<dbReference type="InterPro" id="IPR000847">
    <property type="entry name" value="LysR_HTH_N"/>
</dbReference>
<dbReference type="CDD" id="cd08472">
    <property type="entry name" value="PBP2_CrgA_like_3"/>
    <property type="match status" value="1"/>
</dbReference>
<dbReference type="RefSeq" id="WP_127700472.1">
    <property type="nucleotide sequence ID" value="NZ_SACS01000021.1"/>
</dbReference>
<protein>
    <submittedName>
        <fullName evidence="6">LysR family transcriptional regulator</fullName>
    </submittedName>
</protein>
<organism evidence="6 7">
    <name type="scientific">Rheinheimera riviphila</name>
    <dbReference type="NCBI Taxonomy" id="1834037"/>
    <lineage>
        <taxon>Bacteria</taxon>
        <taxon>Pseudomonadati</taxon>
        <taxon>Pseudomonadota</taxon>
        <taxon>Gammaproteobacteria</taxon>
        <taxon>Chromatiales</taxon>
        <taxon>Chromatiaceae</taxon>
        <taxon>Rheinheimera</taxon>
    </lineage>
</organism>
<dbReference type="EMBL" id="SACS01000021">
    <property type="protein sequence ID" value="RVU33495.1"/>
    <property type="molecule type" value="Genomic_DNA"/>
</dbReference>
<dbReference type="Gene3D" id="3.40.190.290">
    <property type="match status" value="1"/>
</dbReference>
<dbReference type="PROSITE" id="PS50931">
    <property type="entry name" value="HTH_LYSR"/>
    <property type="match status" value="1"/>
</dbReference>
<dbReference type="OrthoDB" id="5572602at2"/>
<dbReference type="InterPro" id="IPR058163">
    <property type="entry name" value="LysR-type_TF_proteobact-type"/>
</dbReference>
<keyword evidence="4" id="KW-0804">Transcription</keyword>
<evidence type="ECO:0000256" key="4">
    <source>
        <dbReference type="ARBA" id="ARBA00023163"/>
    </source>
</evidence>
<dbReference type="InterPro" id="IPR036388">
    <property type="entry name" value="WH-like_DNA-bd_sf"/>
</dbReference>
<name>A0A437QG22_9GAMM</name>
<dbReference type="Pfam" id="PF00126">
    <property type="entry name" value="HTH_1"/>
    <property type="match status" value="1"/>
</dbReference>
<evidence type="ECO:0000313" key="6">
    <source>
        <dbReference type="EMBL" id="RVU33495.1"/>
    </source>
</evidence>
<dbReference type="GO" id="GO:0043565">
    <property type="term" value="F:sequence-specific DNA binding"/>
    <property type="evidence" value="ECO:0007669"/>
    <property type="project" value="TreeGrafter"/>
</dbReference>
<dbReference type="InterPro" id="IPR036390">
    <property type="entry name" value="WH_DNA-bd_sf"/>
</dbReference>
<evidence type="ECO:0000256" key="3">
    <source>
        <dbReference type="ARBA" id="ARBA00023125"/>
    </source>
</evidence>
<evidence type="ECO:0000256" key="2">
    <source>
        <dbReference type="ARBA" id="ARBA00023015"/>
    </source>
</evidence>
<sequence length="314" mass="35363">MQDRIQAMQVFARVAELQSFTAASVELDLSKTYVSTLVQQLENHLGSRLLQRTTRKVQLTQDGQLFYQRCKDLLAEFDEVEHLFQQQNAEVSGRLRIDLPTVMARALLFPKLAEFQALHPKLEFEISCTDRKMDLIAEGIDCVVRVGAVEDLGLVARALPSMPLLNLASPAYLAKFGIPTHPDELASSAGRHQLVHYAPHFGNRDSCFEYLEAGKLVSGNKLQRVKMHAAITVNNTDAYATACLAGFGIIQAPLGGVRHLLESCQLQQILPEYRAPAMPVAMLYPHRRHVPARLRLFMQWFEQELQVYLTQPEV</sequence>
<keyword evidence="2" id="KW-0805">Transcription regulation</keyword>